<accession>A0A146K4M5</accession>
<dbReference type="GO" id="GO:0003723">
    <property type="term" value="F:RNA binding"/>
    <property type="evidence" value="ECO:0007669"/>
    <property type="project" value="TreeGrafter"/>
</dbReference>
<dbReference type="PANTHER" id="PTHR10064:SF0">
    <property type="entry name" value="FI24544P1-RELATED"/>
    <property type="match status" value="1"/>
</dbReference>
<evidence type="ECO:0000256" key="4">
    <source>
        <dbReference type="ARBA" id="ARBA00040613"/>
    </source>
</evidence>
<evidence type="ECO:0000256" key="1">
    <source>
        <dbReference type="ARBA" id="ARBA00007817"/>
    </source>
</evidence>
<dbReference type="EMBL" id="GDID01005268">
    <property type="protein sequence ID" value="JAP91338.1"/>
    <property type="molecule type" value="Transcribed_RNA"/>
</dbReference>
<comment type="similarity">
    <text evidence="1">Belongs to the eukaryotic ribosomal protein eL22 family.</text>
</comment>
<keyword evidence="3" id="KW-0687">Ribonucleoprotein</keyword>
<dbReference type="Gene3D" id="3.30.1360.210">
    <property type="match status" value="1"/>
</dbReference>
<keyword evidence="2 6" id="KW-0689">Ribosomal protein</keyword>
<dbReference type="GO" id="GO:1990904">
    <property type="term" value="C:ribonucleoprotein complex"/>
    <property type="evidence" value="ECO:0007669"/>
    <property type="project" value="UniProtKB-KW"/>
</dbReference>
<dbReference type="InterPro" id="IPR002671">
    <property type="entry name" value="Ribosomal_eL22"/>
</dbReference>
<evidence type="ECO:0000256" key="5">
    <source>
        <dbReference type="ARBA" id="ARBA00041214"/>
    </source>
</evidence>
<name>A0A146K4M5_9EUKA</name>
<evidence type="ECO:0000313" key="6">
    <source>
        <dbReference type="EMBL" id="JAP91338.1"/>
    </source>
</evidence>
<evidence type="ECO:0000256" key="3">
    <source>
        <dbReference type="ARBA" id="ARBA00023274"/>
    </source>
</evidence>
<dbReference type="GO" id="GO:0005840">
    <property type="term" value="C:ribosome"/>
    <property type="evidence" value="ECO:0007669"/>
    <property type="project" value="UniProtKB-KW"/>
</dbReference>
<gene>
    <name evidence="6" type="ORF">TPC1_17078</name>
</gene>
<dbReference type="Pfam" id="PF01776">
    <property type="entry name" value="Ribosomal_L22e"/>
    <property type="match status" value="1"/>
</dbReference>
<organism evidence="6">
    <name type="scientific">Trepomonas sp. PC1</name>
    <dbReference type="NCBI Taxonomy" id="1076344"/>
    <lineage>
        <taxon>Eukaryota</taxon>
        <taxon>Metamonada</taxon>
        <taxon>Diplomonadida</taxon>
        <taxon>Hexamitidae</taxon>
        <taxon>Hexamitinae</taxon>
        <taxon>Trepomonas</taxon>
    </lineage>
</organism>
<sequence>MSKTLKSNFVVDFSAVVSELQVNVNQFVEYLNGKFRVNNRLGRTAQNLQTSINGNLLTLKSETYEFPKSYVRFLVKKFLATANNAAYRDAFRVVAHPKDKNTYVVKADVYNNEEEDKE</sequence>
<dbReference type="GO" id="GO:0002181">
    <property type="term" value="P:cytoplasmic translation"/>
    <property type="evidence" value="ECO:0007669"/>
    <property type="project" value="TreeGrafter"/>
</dbReference>
<dbReference type="PANTHER" id="PTHR10064">
    <property type="entry name" value="60S RIBOSOMAL PROTEIN L22"/>
    <property type="match status" value="1"/>
</dbReference>
<dbReference type="GO" id="GO:0003735">
    <property type="term" value="F:structural constituent of ribosome"/>
    <property type="evidence" value="ECO:0007669"/>
    <property type="project" value="InterPro"/>
</dbReference>
<evidence type="ECO:0000256" key="2">
    <source>
        <dbReference type="ARBA" id="ARBA00022980"/>
    </source>
</evidence>
<protein>
    <recommendedName>
        <fullName evidence="4">Large ribosomal subunit protein eL22</fullName>
    </recommendedName>
    <alternativeName>
        <fullName evidence="5">60S ribosomal protein L22</fullName>
    </alternativeName>
</protein>
<proteinExistence type="inferred from homology"/>
<dbReference type="AlphaFoldDB" id="A0A146K4M5"/>
<reference evidence="6" key="1">
    <citation type="submission" date="2015-07" db="EMBL/GenBank/DDBJ databases">
        <title>Adaptation to a free-living lifestyle via gene acquisitions in the diplomonad Trepomonas sp. PC1.</title>
        <authorList>
            <person name="Xu F."/>
            <person name="Jerlstrom-Hultqvist J."/>
            <person name="Kolisko M."/>
            <person name="Simpson A.G.B."/>
            <person name="Roger A.J."/>
            <person name="Svard S.G."/>
            <person name="Andersson J.O."/>
        </authorList>
    </citation>
    <scope>NUCLEOTIDE SEQUENCE</scope>
    <source>
        <strain evidence="6">PC1</strain>
    </source>
</reference>
<dbReference type="InterPro" id="IPR038526">
    <property type="entry name" value="Ribosomal_eL22_sf"/>
</dbReference>